<evidence type="ECO:0000313" key="5">
    <source>
        <dbReference type="Proteomes" id="UP001161247"/>
    </source>
</evidence>
<keyword evidence="2" id="KW-1133">Transmembrane helix</keyword>
<evidence type="ECO:0000256" key="2">
    <source>
        <dbReference type="SAM" id="Phobius"/>
    </source>
</evidence>
<dbReference type="Proteomes" id="UP001161247">
    <property type="component" value="Chromosome 1"/>
</dbReference>
<reference evidence="4" key="1">
    <citation type="submission" date="2023-03" db="EMBL/GenBank/DDBJ databases">
        <authorList>
            <person name="Julca I."/>
        </authorList>
    </citation>
    <scope>NUCLEOTIDE SEQUENCE</scope>
</reference>
<dbReference type="Gene3D" id="2.30.180.10">
    <property type="entry name" value="FAS1 domain"/>
    <property type="match status" value="1"/>
</dbReference>
<proteinExistence type="inferred from homology"/>
<keyword evidence="2" id="KW-0472">Membrane</keyword>
<feature type="transmembrane region" description="Helical" evidence="2">
    <location>
        <begin position="12"/>
        <end position="31"/>
    </location>
</feature>
<keyword evidence="2" id="KW-0812">Transmembrane</keyword>
<dbReference type="InterPro" id="IPR036378">
    <property type="entry name" value="FAS1_dom_sf"/>
</dbReference>
<protein>
    <submittedName>
        <fullName evidence="4">OLC1v1025094C1</fullName>
    </submittedName>
</protein>
<name>A0AAV1C6Y8_OLDCO</name>
<keyword evidence="5" id="KW-1185">Reference proteome</keyword>
<dbReference type="PANTHER" id="PTHR33985:SF19">
    <property type="entry name" value="FASCICLIN-LIKE ARABINOGALACTAN PROTEIN 21"/>
    <property type="match status" value="1"/>
</dbReference>
<comment type="similarity">
    <text evidence="1">Belongs to the fasciclin-like AGP family.</text>
</comment>
<evidence type="ECO:0000259" key="3">
    <source>
        <dbReference type="PROSITE" id="PS50213"/>
    </source>
</evidence>
<evidence type="ECO:0000256" key="1">
    <source>
        <dbReference type="ARBA" id="ARBA00007843"/>
    </source>
</evidence>
<organism evidence="4 5">
    <name type="scientific">Oldenlandia corymbosa var. corymbosa</name>
    <dbReference type="NCBI Taxonomy" id="529605"/>
    <lineage>
        <taxon>Eukaryota</taxon>
        <taxon>Viridiplantae</taxon>
        <taxon>Streptophyta</taxon>
        <taxon>Embryophyta</taxon>
        <taxon>Tracheophyta</taxon>
        <taxon>Spermatophyta</taxon>
        <taxon>Magnoliopsida</taxon>
        <taxon>eudicotyledons</taxon>
        <taxon>Gunneridae</taxon>
        <taxon>Pentapetalae</taxon>
        <taxon>asterids</taxon>
        <taxon>lamiids</taxon>
        <taxon>Gentianales</taxon>
        <taxon>Rubiaceae</taxon>
        <taxon>Rubioideae</taxon>
        <taxon>Spermacoceae</taxon>
        <taxon>Hedyotis-Oldenlandia complex</taxon>
        <taxon>Oldenlandia</taxon>
    </lineage>
</organism>
<feature type="domain" description="FAS1" evidence="3">
    <location>
        <begin position="216"/>
        <end position="357"/>
    </location>
</feature>
<dbReference type="InterPro" id="IPR000782">
    <property type="entry name" value="FAS1_domain"/>
</dbReference>
<dbReference type="SMART" id="SM00554">
    <property type="entry name" value="FAS1"/>
    <property type="match status" value="2"/>
</dbReference>
<dbReference type="PANTHER" id="PTHR33985">
    <property type="entry name" value="OS02G0491300 PROTEIN-RELATED"/>
    <property type="match status" value="1"/>
</dbReference>
<dbReference type="AlphaFoldDB" id="A0AAV1C6Y8"/>
<evidence type="ECO:0000313" key="4">
    <source>
        <dbReference type="EMBL" id="CAI9090343.1"/>
    </source>
</evidence>
<dbReference type="EMBL" id="OX459118">
    <property type="protein sequence ID" value="CAI9090343.1"/>
    <property type="molecule type" value="Genomic_DNA"/>
</dbReference>
<dbReference type="SUPFAM" id="SSF82153">
    <property type="entry name" value="FAS1 domain"/>
    <property type="match status" value="2"/>
</dbReference>
<gene>
    <name evidence="4" type="ORF">OLC1_LOCUS2518</name>
</gene>
<accession>A0AAV1C6Y8</accession>
<dbReference type="PROSITE" id="PS50213">
    <property type="entry name" value="FAS1"/>
    <property type="match status" value="1"/>
</dbReference>
<dbReference type="InterPro" id="IPR052806">
    <property type="entry name" value="Fasciclin-like_AGP"/>
</dbReference>
<sequence length="367" mass="39932">MANSSCSHWWHAPFYIATSIALAVIAISTVIHEDPNSTPSSSLQSIKKDLSLNASKALRSQGFNVMATLLQITPELFLSSPESTIFAIQDSTISNLSAHLPPLAMKQLLQYQVSASNLPIQALLKKPQGSCLTTLLRGKYVKITKVDEEKGVIEINNALITHPDMFLGGPFSVHGILGSLSSLNFHDVVDKDSNFIAPSDPNCENFNDTGGFSSPSNNNTEANNQLVQWPKIIQFLNTNGFLPFAIGLQSVLDGIFRDYPDLRSVTIFAPPFFSLVSLPSPLLDRVVRLHILAQRYASMELAFLPENSSLETLQDGENLEIHKSNSSGFLAIDGVEITAPELFVSKDVIIHGISRALGAEKISGTSR</sequence>